<dbReference type="GO" id="GO:0004479">
    <property type="term" value="F:methionyl-tRNA formyltransferase activity"/>
    <property type="evidence" value="ECO:0007669"/>
    <property type="project" value="TreeGrafter"/>
</dbReference>
<dbReference type="PANTHER" id="PTHR11138:SF5">
    <property type="entry name" value="METHIONYL-TRNA FORMYLTRANSFERASE, MITOCHONDRIAL"/>
    <property type="match status" value="1"/>
</dbReference>
<gene>
    <name evidence="2" type="ORF">J5Y10_00245</name>
</gene>
<dbReference type="Gene3D" id="3.40.50.12230">
    <property type="match status" value="1"/>
</dbReference>
<proteinExistence type="predicted"/>
<keyword evidence="3" id="KW-1185">Reference proteome</keyword>
<sequence>MAEFLDLYGDGVVLLGLSNPYRRAAGGVLGQAWRHLRRSGPRLLAYLVVNMALPRLSAALARGAGSLAALARARGIPVTVVEDVNGPAFHAALRVARPDLILTFHFDGILSAATIALAPGGGINVHPSLLPRHRGPIPTFWAGMEAEPAHGVTVHRLVPRIDAGVVLAQREVALPLGITASSAARRLHRAAVPLVGEVLAALSAGTAAEAPAGALLPYRPFPDRAALRAARRRGLRLLDLSDIRAAFRIRA</sequence>
<dbReference type="InterPro" id="IPR002376">
    <property type="entry name" value="Formyl_transf_N"/>
</dbReference>
<organism evidence="2 3">
    <name type="scientific">Roseomonas indoligenes</name>
    <dbReference type="NCBI Taxonomy" id="2820811"/>
    <lineage>
        <taxon>Bacteria</taxon>
        <taxon>Pseudomonadati</taxon>
        <taxon>Pseudomonadota</taxon>
        <taxon>Alphaproteobacteria</taxon>
        <taxon>Acetobacterales</taxon>
        <taxon>Roseomonadaceae</taxon>
        <taxon>Roseomonas</taxon>
    </lineage>
</organism>
<dbReference type="GO" id="GO:0005829">
    <property type="term" value="C:cytosol"/>
    <property type="evidence" value="ECO:0007669"/>
    <property type="project" value="TreeGrafter"/>
</dbReference>
<dbReference type="SUPFAM" id="SSF53328">
    <property type="entry name" value="Formyltransferase"/>
    <property type="match status" value="1"/>
</dbReference>
<evidence type="ECO:0000313" key="2">
    <source>
        <dbReference type="EMBL" id="MBP0491200.1"/>
    </source>
</evidence>
<dbReference type="PANTHER" id="PTHR11138">
    <property type="entry name" value="METHIONYL-TRNA FORMYLTRANSFERASE"/>
    <property type="match status" value="1"/>
</dbReference>
<protein>
    <recommendedName>
        <fullName evidence="1">Formyl transferase N-terminal domain-containing protein</fullName>
    </recommendedName>
</protein>
<dbReference type="AlphaFoldDB" id="A0A940S3Q0"/>
<dbReference type="Proteomes" id="UP000677537">
    <property type="component" value="Unassembled WGS sequence"/>
</dbReference>
<dbReference type="EMBL" id="JAGIZA010000001">
    <property type="protein sequence ID" value="MBP0491200.1"/>
    <property type="molecule type" value="Genomic_DNA"/>
</dbReference>
<reference evidence="2" key="1">
    <citation type="submission" date="2021-03" db="EMBL/GenBank/DDBJ databases">
        <authorList>
            <person name="So Y."/>
        </authorList>
    </citation>
    <scope>NUCLEOTIDE SEQUENCE</scope>
    <source>
        <strain evidence="2">SG15</strain>
    </source>
</reference>
<feature type="domain" description="Formyl transferase N-terminal" evidence="1">
    <location>
        <begin position="87"/>
        <end position="192"/>
    </location>
</feature>
<dbReference type="Pfam" id="PF00551">
    <property type="entry name" value="Formyl_trans_N"/>
    <property type="match status" value="1"/>
</dbReference>
<accession>A0A940S3Q0</accession>
<comment type="caution">
    <text evidence="2">The sequence shown here is derived from an EMBL/GenBank/DDBJ whole genome shotgun (WGS) entry which is preliminary data.</text>
</comment>
<dbReference type="InterPro" id="IPR036477">
    <property type="entry name" value="Formyl_transf_N_sf"/>
</dbReference>
<name>A0A940S3Q0_9PROT</name>
<evidence type="ECO:0000259" key="1">
    <source>
        <dbReference type="Pfam" id="PF00551"/>
    </source>
</evidence>
<evidence type="ECO:0000313" key="3">
    <source>
        <dbReference type="Proteomes" id="UP000677537"/>
    </source>
</evidence>
<dbReference type="RefSeq" id="WP_209369682.1">
    <property type="nucleotide sequence ID" value="NZ_JAGIZA010000001.1"/>
</dbReference>